<evidence type="ECO:0000313" key="3">
    <source>
        <dbReference type="EMBL" id="ADL36530.1"/>
    </source>
</evidence>
<dbReference type="eggNOG" id="ENOG50330EG">
    <property type="taxonomic scope" value="Bacteria"/>
</dbReference>
<evidence type="ECO:0000313" key="4">
    <source>
        <dbReference type="Proteomes" id="UP000001299"/>
    </source>
</evidence>
<sequence length="174" mass="19383">MKTYTVNDIAELLHTNPETVRRWIREKKLKATKSSNKEGNEIAESDFEKFLKASPKYASVAGISLISAGIGGGVVSPALSAIGIGTVVVGEIINDVLKNNDNTSEIQRYDIQDFIDIFKNHLTSNTVKIKAKKEEVEKKREEIANLQADIDKLEKKNKALKSTLKILLKETKEK</sequence>
<dbReference type="Proteomes" id="UP000001299">
    <property type="component" value="Plasmid pCY186"/>
</dbReference>
<evidence type="ECO:0000259" key="2">
    <source>
        <dbReference type="Pfam" id="PF12728"/>
    </source>
</evidence>
<gene>
    <name evidence="3" type="ordered locus">bpr_IV166</name>
</gene>
<dbReference type="Pfam" id="PF12728">
    <property type="entry name" value="HTH_17"/>
    <property type="match status" value="1"/>
</dbReference>
<reference evidence="3 4" key="1">
    <citation type="journal article" date="2010" name="PLoS ONE">
        <title>The glycobiome of the rumen bacterium Butyrivibrio proteoclasticus B316(T) highlights adaptation to a polysaccharide-rich environment.</title>
        <authorList>
            <person name="Kelly W.J."/>
            <person name="Leahy S.C."/>
            <person name="Altermann E."/>
            <person name="Yeoman C.J."/>
            <person name="Dunne J.C."/>
            <person name="Kong Z."/>
            <person name="Pacheco D.M."/>
            <person name="Li D."/>
            <person name="Noel S.J."/>
            <person name="Moon C.D."/>
            <person name="Cookson A.L."/>
            <person name="Attwood G.T."/>
        </authorList>
    </citation>
    <scope>NUCLEOTIDE SEQUENCE [LARGE SCALE GENOMIC DNA]</scope>
    <source>
        <strain evidence="4">ATCC 51982 / DSM 14932 / B316</strain>
        <plasmid evidence="4">Plasmid pCY186</plasmid>
    </source>
</reference>
<dbReference type="KEGG" id="bpb:bpr_IV166"/>
<keyword evidence="4" id="KW-1185">Reference proteome</keyword>
<feature type="domain" description="Helix-turn-helix" evidence="2">
    <location>
        <begin position="4"/>
        <end position="53"/>
    </location>
</feature>
<dbReference type="InterPro" id="IPR041657">
    <property type="entry name" value="HTH_17"/>
</dbReference>
<keyword evidence="3" id="KW-0614">Plasmid</keyword>
<keyword evidence="1" id="KW-0175">Coiled coil</keyword>
<name>E0S548_BUTPB</name>
<dbReference type="AlphaFoldDB" id="E0S548"/>
<dbReference type="EMBL" id="CP001813">
    <property type="protein sequence ID" value="ADL36530.1"/>
    <property type="molecule type" value="Genomic_DNA"/>
</dbReference>
<evidence type="ECO:0000256" key="1">
    <source>
        <dbReference type="SAM" id="Coils"/>
    </source>
</evidence>
<accession>E0S548</accession>
<feature type="coiled-coil region" evidence="1">
    <location>
        <begin position="129"/>
        <end position="170"/>
    </location>
</feature>
<dbReference type="HOGENOM" id="CLU_1792736_0_0_9"/>
<dbReference type="RefSeq" id="WP_013283178.1">
    <property type="nucleotide sequence ID" value="NC_014390.1"/>
</dbReference>
<dbReference type="Gene3D" id="1.10.1660.10">
    <property type="match status" value="1"/>
</dbReference>
<protein>
    <submittedName>
        <fullName evidence="3">DNA binding domain-containing protein</fullName>
    </submittedName>
</protein>
<organism evidence="3 4">
    <name type="scientific">Butyrivibrio proteoclasticus (strain ATCC 51982 / DSM 14932 / B316)</name>
    <name type="common">Clostridium proteoclasticum</name>
    <dbReference type="NCBI Taxonomy" id="515622"/>
    <lineage>
        <taxon>Bacteria</taxon>
        <taxon>Bacillati</taxon>
        <taxon>Bacillota</taxon>
        <taxon>Clostridia</taxon>
        <taxon>Lachnospirales</taxon>
        <taxon>Lachnospiraceae</taxon>
        <taxon>Butyrivibrio</taxon>
    </lineage>
</organism>
<geneLocation type="plasmid" evidence="3 4">
    <name>pCY186</name>
</geneLocation>
<proteinExistence type="predicted"/>